<dbReference type="NCBIfam" id="NF005760">
    <property type="entry name" value="PRK07586.1"/>
    <property type="match status" value="1"/>
</dbReference>
<sequence length="512" mass="52626">MRTLADGGVEVVFANAGTTEMHMVGAMDAVPNLRGVLTLFEGVATGAADGYARIAGKPAATMLHLGPGFAYGLTNLHNSRRANSPVVSIVGDHPTYHNVYDSPLTSDIAALGGWLRGSVRRPENAAGTGTDAAATLAAAVEPPGQVATVIVPADASWNDGGVVGTPAAGKPPQPVTQDVIARIADVLRSGEPTALIIGGPAVREAGLCAASRIGAATGARVLQELYSNRLEHGADLPTFPRLSFFPDQTIKQLAGVKHVITAGAKEPVAFFAYPDVPSCLVPEGAQSHALAETGQDAAAALVQLADLLAPDTSADVDTPQRPTMPSGPLTLKSWTEVVGALLPERAIIIDETVSSGTALPAATAGAPRHDVLMQCGGAMGDGLPLAVGAAVAAPDRPVVALVADGCAMYTLTALWTQAREQLNITNVILNNHAYGILRAEWGYFTRSPGPGDPNANPLFDLAHPTIDYVKLAQGFGIPASLATTAEELAEQFSRAIAEPGPHLIQAVIPTVT</sequence>
<dbReference type="GO" id="GO:0000287">
    <property type="term" value="F:magnesium ion binding"/>
    <property type="evidence" value="ECO:0007669"/>
    <property type="project" value="UniProtKB-ARBA"/>
</dbReference>
<feature type="domain" description="Thiamine pyrophosphate enzyme N-terminal TPP-binding" evidence="4">
    <location>
        <begin position="2"/>
        <end position="98"/>
    </location>
</feature>
<dbReference type="Proteomes" id="UP000293781">
    <property type="component" value="Unassembled WGS sequence"/>
</dbReference>
<dbReference type="PANTHER" id="PTHR18968">
    <property type="entry name" value="THIAMINE PYROPHOSPHATE ENZYMES"/>
    <property type="match status" value="1"/>
</dbReference>
<dbReference type="GO" id="GO:0003984">
    <property type="term" value="F:acetolactate synthase activity"/>
    <property type="evidence" value="ECO:0007669"/>
    <property type="project" value="TreeGrafter"/>
</dbReference>
<dbReference type="InterPro" id="IPR012001">
    <property type="entry name" value="Thiamin_PyroP_enz_TPP-bd_dom"/>
</dbReference>
<dbReference type="Pfam" id="PF02776">
    <property type="entry name" value="TPP_enzyme_N"/>
    <property type="match status" value="1"/>
</dbReference>
<evidence type="ECO:0000256" key="1">
    <source>
        <dbReference type="ARBA" id="ARBA00007812"/>
    </source>
</evidence>
<dbReference type="Gene3D" id="3.40.50.970">
    <property type="match status" value="2"/>
</dbReference>
<evidence type="ECO:0000256" key="2">
    <source>
        <dbReference type="ARBA" id="ARBA00023052"/>
    </source>
</evidence>
<feature type="domain" description="Thiamine pyrophosphate enzyme TPP-binding" evidence="3">
    <location>
        <begin position="367"/>
        <end position="505"/>
    </location>
</feature>
<dbReference type="InterPro" id="IPR011766">
    <property type="entry name" value="TPP_enzyme_TPP-bd"/>
</dbReference>
<protein>
    <submittedName>
        <fullName evidence="5">Acetolactate synthase-1/2/3 large subunit</fullName>
    </submittedName>
</protein>
<dbReference type="InterPro" id="IPR045229">
    <property type="entry name" value="TPP_enz"/>
</dbReference>
<dbReference type="CDD" id="cd02002">
    <property type="entry name" value="TPP_BFDC"/>
    <property type="match status" value="1"/>
</dbReference>
<dbReference type="GO" id="GO:0050660">
    <property type="term" value="F:flavin adenine dinucleotide binding"/>
    <property type="evidence" value="ECO:0007669"/>
    <property type="project" value="TreeGrafter"/>
</dbReference>
<name>A0A4Q7UES7_9ACTN</name>
<dbReference type="GO" id="GO:0030976">
    <property type="term" value="F:thiamine pyrophosphate binding"/>
    <property type="evidence" value="ECO:0007669"/>
    <property type="project" value="InterPro"/>
</dbReference>
<evidence type="ECO:0000259" key="3">
    <source>
        <dbReference type="Pfam" id="PF02775"/>
    </source>
</evidence>
<dbReference type="SUPFAM" id="SSF52518">
    <property type="entry name" value="Thiamin diphosphate-binding fold (THDP-binding)"/>
    <property type="match status" value="2"/>
</dbReference>
<dbReference type="EMBL" id="SHKK01000001">
    <property type="protein sequence ID" value="RZT79274.1"/>
    <property type="molecule type" value="Genomic_DNA"/>
</dbReference>
<dbReference type="Pfam" id="PF02775">
    <property type="entry name" value="TPP_enzyme_C"/>
    <property type="match status" value="1"/>
</dbReference>
<proteinExistence type="inferred from homology"/>
<evidence type="ECO:0000259" key="4">
    <source>
        <dbReference type="Pfam" id="PF02776"/>
    </source>
</evidence>
<dbReference type="PANTHER" id="PTHR18968:SF86">
    <property type="entry name" value="ACETOLACTATE SYNTHASE LARGE SUBUNIT ILVX-RELATED"/>
    <property type="match status" value="1"/>
</dbReference>
<comment type="caution">
    <text evidence="5">The sequence shown here is derived from an EMBL/GenBank/DDBJ whole genome shotgun (WGS) entry which is preliminary data.</text>
</comment>
<reference evidence="5 6" key="1">
    <citation type="submission" date="2019-02" db="EMBL/GenBank/DDBJ databases">
        <title>Sequencing the genomes of 1000 actinobacteria strains.</title>
        <authorList>
            <person name="Klenk H.-P."/>
        </authorList>
    </citation>
    <scope>NUCLEOTIDE SEQUENCE [LARGE SCALE GENOMIC DNA]</scope>
    <source>
        <strain evidence="5 6">DSM 45888</strain>
    </source>
</reference>
<accession>A0A4Q7UES7</accession>
<evidence type="ECO:0000313" key="6">
    <source>
        <dbReference type="Proteomes" id="UP000293781"/>
    </source>
</evidence>
<dbReference type="AlphaFoldDB" id="A0A4Q7UES7"/>
<keyword evidence="6" id="KW-1185">Reference proteome</keyword>
<comment type="similarity">
    <text evidence="1">Belongs to the TPP enzyme family.</text>
</comment>
<dbReference type="CDD" id="cd07035">
    <property type="entry name" value="TPP_PYR_POX_like"/>
    <property type="match status" value="1"/>
</dbReference>
<dbReference type="InterPro" id="IPR029061">
    <property type="entry name" value="THDP-binding"/>
</dbReference>
<evidence type="ECO:0000313" key="5">
    <source>
        <dbReference type="EMBL" id="RZT79274.1"/>
    </source>
</evidence>
<organism evidence="5 6">
    <name type="scientific">Micromonospora violae</name>
    <dbReference type="NCBI Taxonomy" id="1278207"/>
    <lineage>
        <taxon>Bacteria</taxon>
        <taxon>Bacillati</taxon>
        <taxon>Actinomycetota</taxon>
        <taxon>Actinomycetes</taxon>
        <taxon>Micromonosporales</taxon>
        <taxon>Micromonosporaceae</taxon>
        <taxon>Micromonospora</taxon>
    </lineage>
</organism>
<keyword evidence="2" id="KW-0786">Thiamine pyrophosphate</keyword>
<gene>
    <name evidence="5" type="ORF">EV382_2472</name>
</gene>